<name>A6FWV1_9BACT</name>
<keyword evidence="1" id="KW-0472">Membrane</keyword>
<feature type="transmembrane region" description="Helical" evidence="1">
    <location>
        <begin position="219"/>
        <end position="239"/>
    </location>
</feature>
<dbReference type="RefSeq" id="WP_006968950.1">
    <property type="nucleotide sequence ID" value="NZ_ABCS01000001.1"/>
</dbReference>
<gene>
    <name evidence="2" type="ORF">PPSIR1_04893</name>
</gene>
<evidence type="ECO:0008006" key="4">
    <source>
        <dbReference type="Google" id="ProtNLM"/>
    </source>
</evidence>
<evidence type="ECO:0000313" key="2">
    <source>
        <dbReference type="EMBL" id="EDM81775.1"/>
    </source>
</evidence>
<feature type="transmembrane region" description="Helical" evidence="1">
    <location>
        <begin position="191"/>
        <end position="213"/>
    </location>
</feature>
<keyword evidence="1" id="KW-0812">Transmembrane</keyword>
<feature type="transmembrane region" description="Helical" evidence="1">
    <location>
        <begin position="251"/>
        <end position="271"/>
    </location>
</feature>
<proteinExistence type="predicted"/>
<protein>
    <recommendedName>
        <fullName evidence="4">Yip1 domain-containing protein</fullName>
    </recommendedName>
</protein>
<dbReference type="AlphaFoldDB" id="A6FWV1"/>
<sequence>MAATQTAEPRPARARTAKQDRCARCGEAFEGLDDRRTQVRAPDLCRSCHLDPRARALPLETDLERGWLGRCVRTLGQLIISPSRSFRAVEEPVDHGRVLAFLALLRLSLWLVAMAWGGQGWALDDGPQGLDRPTVVGVLAGAQFADTLRLWLLMMVPLGLPMLYFFGGILGHLGLALTGGARRSIGASMRAFGLALAPALLLVGVLDVLLIGVGVEPEVWAVILAVAVVSSLWRLAFALSRTHGTSLFRGLLVALLPALLFTSACIGRGLLELERLPFVEVEEDPDEYYIPEI</sequence>
<dbReference type="OrthoDB" id="9849514at2"/>
<evidence type="ECO:0000256" key="1">
    <source>
        <dbReference type="SAM" id="Phobius"/>
    </source>
</evidence>
<dbReference type="STRING" id="391625.PPSIR1_04893"/>
<reference evidence="2 3" key="1">
    <citation type="submission" date="2007-06" db="EMBL/GenBank/DDBJ databases">
        <authorList>
            <person name="Shimkets L."/>
            <person name="Ferriera S."/>
            <person name="Johnson J."/>
            <person name="Kravitz S."/>
            <person name="Beeson K."/>
            <person name="Sutton G."/>
            <person name="Rogers Y.-H."/>
            <person name="Friedman R."/>
            <person name="Frazier M."/>
            <person name="Venter J.C."/>
        </authorList>
    </citation>
    <scope>NUCLEOTIDE SEQUENCE [LARGE SCALE GENOMIC DNA]</scope>
    <source>
        <strain evidence="2 3">SIR-1</strain>
    </source>
</reference>
<evidence type="ECO:0000313" key="3">
    <source>
        <dbReference type="Proteomes" id="UP000005801"/>
    </source>
</evidence>
<keyword evidence="3" id="KW-1185">Reference proteome</keyword>
<feature type="transmembrane region" description="Helical" evidence="1">
    <location>
        <begin position="158"/>
        <end position="179"/>
    </location>
</feature>
<dbReference type="EMBL" id="ABCS01000001">
    <property type="protein sequence ID" value="EDM81775.1"/>
    <property type="molecule type" value="Genomic_DNA"/>
</dbReference>
<organism evidence="2 3">
    <name type="scientific">Plesiocystis pacifica SIR-1</name>
    <dbReference type="NCBI Taxonomy" id="391625"/>
    <lineage>
        <taxon>Bacteria</taxon>
        <taxon>Pseudomonadati</taxon>
        <taxon>Myxococcota</taxon>
        <taxon>Polyangia</taxon>
        <taxon>Nannocystales</taxon>
        <taxon>Nannocystaceae</taxon>
        <taxon>Plesiocystis</taxon>
    </lineage>
</organism>
<feature type="transmembrane region" description="Helical" evidence="1">
    <location>
        <begin position="98"/>
        <end position="117"/>
    </location>
</feature>
<keyword evidence="1" id="KW-1133">Transmembrane helix</keyword>
<comment type="caution">
    <text evidence="2">The sequence shown here is derived from an EMBL/GenBank/DDBJ whole genome shotgun (WGS) entry which is preliminary data.</text>
</comment>
<accession>A6FWV1</accession>
<dbReference type="Proteomes" id="UP000005801">
    <property type="component" value="Unassembled WGS sequence"/>
</dbReference>